<organism evidence="2 3">
    <name type="scientific">Armillaria tabescens</name>
    <name type="common">Ringless honey mushroom</name>
    <name type="synonym">Agaricus tabescens</name>
    <dbReference type="NCBI Taxonomy" id="1929756"/>
    <lineage>
        <taxon>Eukaryota</taxon>
        <taxon>Fungi</taxon>
        <taxon>Dikarya</taxon>
        <taxon>Basidiomycota</taxon>
        <taxon>Agaricomycotina</taxon>
        <taxon>Agaricomycetes</taxon>
        <taxon>Agaricomycetidae</taxon>
        <taxon>Agaricales</taxon>
        <taxon>Marasmiineae</taxon>
        <taxon>Physalacriaceae</taxon>
        <taxon>Desarmillaria</taxon>
    </lineage>
</organism>
<name>A0AA39MQF7_ARMTA</name>
<gene>
    <name evidence="2" type="ORF">EV420DRAFT_1768872</name>
</gene>
<reference evidence="2" key="1">
    <citation type="submission" date="2023-06" db="EMBL/GenBank/DDBJ databases">
        <authorList>
            <consortium name="Lawrence Berkeley National Laboratory"/>
            <person name="Ahrendt S."/>
            <person name="Sahu N."/>
            <person name="Indic B."/>
            <person name="Wong-Bajracharya J."/>
            <person name="Merenyi Z."/>
            <person name="Ke H.-M."/>
            <person name="Monk M."/>
            <person name="Kocsube S."/>
            <person name="Drula E."/>
            <person name="Lipzen A."/>
            <person name="Balint B."/>
            <person name="Henrissat B."/>
            <person name="Andreopoulos B."/>
            <person name="Martin F.M."/>
            <person name="Harder C.B."/>
            <person name="Rigling D."/>
            <person name="Ford K.L."/>
            <person name="Foster G.D."/>
            <person name="Pangilinan J."/>
            <person name="Papanicolaou A."/>
            <person name="Barry K."/>
            <person name="LaButti K."/>
            <person name="Viragh M."/>
            <person name="Koriabine M."/>
            <person name="Yan M."/>
            <person name="Riley R."/>
            <person name="Champramary S."/>
            <person name="Plett K.L."/>
            <person name="Tsai I.J."/>
            <person name="Slot J."/>
            <person name="Sipos G."/>
            <person name="Plett J."/>
            <person name="Nagy L.G."/>
            <person name="Grigoriev I.V."/>
        </authorList>
    </citation>
    <scope>NUCLEOTIDE SEQUENCE</scope>
    <source>
        <strain evidence="2">CCBAS 213</strain>
    </source>
</reference>
<evidence type="ECO:0000313" key="2">
    <source>
        <dbReference type="EMBL" id="KAK0442264.1"/>
    </source>
</evidence>
<dbReference type="Proteomes" id="UP001175211">
    <property type="component" value="Unassembled WGS sequence"/>
</dbReference>
<dbReference type="RefSeq" id="XP_060324237.1">
    <property type="nucleotide sequence ID" value="XM_060480996.1"/>
</dbReference>
<evidence type="ECO:0000256" key="1">
    <source>
        <dbReference type="SAM" id="MobiDB-lite"/>
    </source>
</evidence>
<accession>A0AA39MQF7</accession>
<comment type="caution">
    <text evidence="2">The sequence shown here is derived from an EMBL/GenBank/DDBJ whole genome shotgun (WGS) entry which is preliminary data.</text>
</comment>
<sequence>MQQLLLGEVTRSGRTIRATARLRDLDATALWASDPPSSDYDPSMHPDPDDSSEIGQNEGDYTVDGSPSVGHDLDASVSRDSDQVVGAGSVGYVNDDIADPQEAELAIEPETLDLSTLFNGLREHSPPEPDESLDPDEVPRVVAGEAGGVSLDLANLFAQLRDNTVSQDSFATGTNLQSETQLTTSLLLFTESSSVPQSPCNAMAIDNDALDDMPLPSGVPKPTHLKDDVSGTVAWPFAEVTVFVGYESLDRCTSVYVERGLYINVTDDPVNPTASISACDFVDLCLAFKADFRGTAGALSHSGKPYGTSGRSSAERPVAATVAGQMLYQELGRLDRILDSSLDNLRALPCLDCPEKEQVDAAAATCSGVESLPCYVIYLTSPEWDSTGNLESGAASASVPASSSAGSRSEEVTVRRRALTPWIAVRSREEDWPWWDTVFLTMIDVLVTLGTKNWNSTYKRFAAVQVVVAISEKLGLVVHGWGRNNSLVPMQTWLLDRMSSRPARYLHVEWRTFQNWVSALWNDLELVYRHLVKRITDNLPLSVDSGRVYDRLRVWYTLPLADAMTGAYTPTDQELLVLKDTTPYESWTVLIAAQRVEARNASSGSGRGTVAL</sequence>
<feature type="compositionally biased region" description="Basic and acidic residues" evidence="1">
    <location>
        <begin position="71"/>
        <end position="81"/>
    </location>
</feature>
<dbReference type="GeneID" id="85364544"/>
<dbReference type="AlphaFoldDB" id="A0AA39MQF7"/>
<evidence type="ECO:0000313" key="3">
    <source>
        <dbReference type="Proteomes" id="UP001175211"/>
    </source>
</evidence>
<feature type="region of interest" description="Disordered" evidence="1">
    <location>
        <begin position="30"/>
        <end position="81"/>
    </location>
</feature>
<keyword evidence="3" id="KW-1185">Reference proteome</keyword>
<dbReference type="EMBL" id="JAUEPS010000065">
    <property type="protein sequence ID" value="KAK0442264.1"/>
    <property type="molecule type" value="Genomic_DNA"/>
</dbReference>
<proteinExistence type="predicted"/>
<protein>
    <submittedName>
        <fullName evidence="2">Uncharacterized protein</fullName>
    </submittedName>
</protein>